<dbReference type="RefSeq" id="WP_328661515.1">
    <property type="nucleotide sequence ID" value="NZ_CP108014.1"/>
</dbReference>
<dbReference type="GeneID" id="91375719"/>
<keyword evidence="2" id="KW-1185">Reference proteome</keyword>
<dbReference type="Proteomes" id="UP001621418">
    <property type="component" value="Chromosome"/>
</dbReference>
<name>A0ABZ1NGM1_9NOCA</name>
<dbReference type="Gene3D" id="2.30.110.10">
    <property type="entry name" value="Electron Transport, Fmn-binding Protein, Chain A"/>
    <property type="match status" value="1"/>
</dbReference>
<evidence type="ECO:0000313" key="2">
    <source>
        <dbReference type="Proteomes" id="UP001621418"/>
    </source>
</evidence>
<proteinExistence type="predicted"/>
<dbReference type="InterPro" id="IPR012349">
    <property type="entry name" value="Split_barrel_FMN-bd"/>
</dbReference>
<accession>A0ABZ1NGM1</accession>
<dbReference type="EMBL" id="CP109527">
    <property type="protein sequence ID" value="WTY39162.1"/>
    <property type="molecule type" value="Genomic_DNA"/>
</dbReference>
<sequence>MTNSETTNVRLSPPPPELMRLINPVVRRVLATRWLGNRIRRQGMVEITGRRTGRSLRIPVCLHRVGDETLIFTERPWRHNLTGGAPVTVTHRGHIRHGRAVLVDAAPSKVGAAMRAAMDDGARPFELGLKLTRGYDPTADDLAVIARSIIRVDFED</sequence>
<evidence type="ECO:0000313" key="1">
    <source>
        <dbReference type="EMBL" id="WTY39162.1"/>
    </source>
</evidence>
<organism evidence="1 2">
    <name type="scientific">Nocardia salmonicida</name>
    <dbReference type="NCBI Taxonomy" id="53431"/>
    <lineage>
        <taxon>Bacteria</taxon>
        <taxon>Bacillati</taxon>
        <taxon>Actinomycetota</taxon>
        <taxon>Actinomycetes</taxon>
        <taxon>Mycobacteriales</taxon>
        <taxon>Nocardiaceae</taxon>
        <taxon>Nocardia</taxon>
    </lineage>
</organism>
<reference evidence="1 2" key="1">
    <citation type="submission" date="2022-10" db="EMBL/GenBank/DDBJ databases">
        <title>The complete genomes of actinobacterial strains from the NBC collection.</title>
        <authorList>
            <person name="Joergensen T.S."/>
            <person name="Alvarez Arevalo M."/>
            <person name="Sterndorff E.B."/>
            <person name="Faurdal D."/>
            <person name="Vuksanovic O."/>
            <person name="Mourched A.-S."/>
            <person name="Charusanti P."/>
            <person name="Shaw S."/>
            <person name="Blin K."/>
            <person name="Weber T."/>
        </authorList>
    </citation>
    <scope>NUCLEOTIDE SEQUENCE [LARGE SCALE GENOMIC DNA]</scope>
    <source>
        <strain evidence="1 2">NBC_01413</strain>
    </source>
</reference>
<protein>
    <submittedName>
        <fullName evidence="1">Nitroreductase/quinone reductase family protein</fullName>
    </submittedName>
</protein>
<gene>
    <name evidence="1" type="ORF">OG308_15675</name>
</gene>